<name>A0A182SFU0_9DIPT</name>
<keyword evidence="1" id="KW-1133">Transmembrane helix</keyword>
<reference evidence="2" key="2">
    <citation type="submission" date="2020-05" db="UniProtKB">
        <authorList>
            <consortium name="EnsemblMetazoa"/>
        </authorList>
    </citation>
    <scope>IDENTIFICATION</scope>
    <source>
        <strain evidence="2">maculatus3</strain>
    </source>
</reference>
<evidence type="ECO:0000256" key="1">
    <source>
        <dbReference type="SAM" id="Phobius"/>
    </source>
</evidence>
<keyword evidence="3" id="KW-1185">Reference proteome</keyword>
<dbReference type="Proteomes" id="UP000075901">
    <property type="component" value="Unassembled WGS sequence"/>
</dbReference>
<feature type="transmembrane region" description="Helical" evidence="1">
    <location>
        <begin position="236"/>
        <end position="258"/>
    </location>
</feature>
<dbReference type="EnsemblMetazoa" id="AMAM005949-RA">
    <property type="protein sequence ID" value="AMAM005949-PA"/>
    <property type="gene ID" value="AMAM005949"/>
</dbReference>
<organism evidence="2 3">
    <name type="scientific">Anopheles maculatus</name>
    <dbReference type="NCBI Taxonomy" id="74869"/>
    <lineage>
        <taxon>Eukaryota</taxon>
        <taxon>Metazoa</taxon>
        <taxon>Ecdysozoa</taxon>
        <taxon>Arthropoda</taxon>
        <taxon>Hexapoda</taxon>
        <taxon>Insecta</taxon>
        <taxon>Pterygota</taxon>
        <taxon>Neoptera</taxon>
        <taxon>Endopterygota</taxon>
        <taxon>Diptera</taxon>
        <taxon>Nematocera</taxon>
        <taxon>Culicoidea</taxon>
        <taxon>Culicidae</taxon>
        <taxon>Anophelinae</taxon>
        <taxon>Anopheles</taxon>
        <taxon>Anopheles maculatus group</taxon>
    </lineage>
</organism>
<accession>A0A182SFU0</accession>
<proteinExistence type="predicted"/>
<evidence type="ECO:0000313" key="2">
    <source>
        <dbReference type="EnsemblMetazoa" id="AMAM005949-PA"/>
    </source>
</evidence>
<keyword evidence="1" id="KW-0812">Transmembrane</keyword>
<evidence type="ECO:0000313" key="3">
    <source>
        <dbReference type="Proteomes" id="UP000075901"/>
    </source>
</evidence>
<reference evidence="3" key="1">
    <citation type="submission" date="2013-09" db="EMBL/GenBank/DDBJ databases">
        <title>The Genome Sequence of Anopheles maculatus species B.</title>
        <authorList>
            <consortium name="The Broad Institute Genomics Platform"/>
            <person name="Neafsey D.E."/>
            <person name="Besansky N."/>
            <person name="Howell P."/>
            <person name="Walton C."/>
            <person name="Young S.K."/>
            <person name="Zeng Q."/>
            <person name="Gargeya S."/>
            <person name="Fitzgerald M."/>
            <person name="Haas B."/>
            <person name="Abouelleil A."/>
            <person name="Allen A.W."/>
            <person name="Alvarado L."/>
            <person name="Arachchi H.M."/>
            <person name="Berlin A.M."/>
            <person name="Chapman S.B."/>
            <person name="Gainer-Dewar J."/>
            <person name="Goldberg J."/>
            <person name="Griggs A."/>
            <person name="Gujja S."/>
            <person name="Hansen M."/>
            <person name="Howarth C."/>
            <person name="Imamovic A."/>
            <person name="Ireland A."/>
            <person name="Larimer J."/>
            <person name="McCowan C."/>
            <person name="Murphy C."/>
            <person name="Pearson M."/>
            <person name="Poon T.W."/>
            <person name="Priest M."/>
            <person name="Roberts A."/>
            <person name="Saif S."/>
            <person name="Shea T."/>
            <person name="Sisk P."/>
            <person name="Sykes S."/>
            <person name="Wortman J."/>
            <person name="Nusbaum C."/>
            <person name="Birren B."/>
        </authorList>
    </citation>
    <scope>NUCLEOTIDE SEQUENCE [LARGE SCALE GENOMIC DNA]</scope>
    <source>
        <strain evidence="3">maculatus3</strain>
    </source>
</reference>
<sequence length="266" mass="30635">MCSNGNLTDTDTEWHLYPIDYQLYQPTGTRADTFFRTGGINWRCIDLKVRCFTANQLELTLRCKQVTAVYTVELAKNPFSFEDGDRCCGIKLQLRPGFRPITKRMCSYPLFGYELWGHASRVLLVQKCINSVEEQSHVNGYWLFVPKDSDTSETRQTLQALIQHYPYMRLHSWTASLANKDACQCAFFDDYIVRKMQCNAPMHDPSRDNSTALDQSKEKALRLVDVKSIHIVVPKIVIYTVEGVIVINGILYCVFLLVRKNVELEV</sequence>
<protein>
    <submittedName>
        <fullName evidence="2">Uncharacterized protein</fullName>
    </submittedName>
</protein>
<dbReference type="VEuPathDB" id="VectorBase:AMAM005949"/>
<dbReference type="AlphaFoldDB" id="A0A182SFU0"/>
<keyword evidence="1" id="KW-0472">Membrane</keyword>